<feature type="binding site" evidence="11 12">
    <location>
        <position position="337"/>
    </location>
    <ligand>
        <name>S-adenosyl-L-methionine</name>
        <dbReference type="ChEBI" id="CHEBI:59789"/>
    </ligand>
</feature>
<dbReference type="FunFam" id="3.40.50.150:FF:000009">
    <property type="entry name" value="23S rRNA (Uracil(1939)-C(5))-methyltransferase RlmD"/>
    <property type="match status" value="1"/>
</dbReference>
<feature type="binding site" evidence="11">
    <location>
        <position position="91"/>
    </location>
    <ligand>
        <name>[4Fe-4S] cluster</name>
        <dbReference type="ChEBI" id="CHEBI:49883"/>
    </ligand>
</feature>
<proteinExistence type="inferred from homology"/>
<protein>
    <recommendedName>
        <fullName evidence="11">23S rRNA (uracil(1939)-C(5))-methyltransferase RlmD</fullName>
        <ecNumber evidence="11">2.1.1.190</ecNumber>
    </recommendedName>
    <alternativeName>
        <fullName evidence="11">23S rRNA(m5U1939)-methyltransferase</fullName>
    </alternativeName>
</protein>
<comment type="function">
    <text evidence="10 11">Catalyzes the formation of 5-methyl-uridine at position 1939 (m5U1939) in 23S rRNA.</text>
</comment>
<feature type="binding site" evidence="11">
    <location>
        <position position="364"/>
    </location>
    <ligand>
        <name>S-adenosyl-L-methionine</name>
        <dbReference type="ChEBI" id="CHEBI:59789"/>
    </ligand>
</feature>
<dbReference type="GO" id="GO:0003723">
    <property type="term" value="F:RNA binding"/>
    <property type="evidence" value="ECO:0007669"/>
    <property type="project" value="InterPro"/>
</dbReference>
<keyword evidence="16" id="KW-1185">Reference proteome</keyword>
<keyword evidence="8 11" id="KW-0411">Iron-sulfur</keyword>
<feature type="binding site" evidence="11">
    <location>
        <position position="184"/>
    </location>
    <ligand>
        <name>[4Fe-4S] cluster</name>
        <dbReference type="ChEBI" id="CHEBI:49883"/>
    </ligand>
</feature>
<keyword evidence="6 11" id="KW-0479">Metal-binding</keyword>
<dbReference type="InterPro" id="IPR029063">
    <property type="entry name" value="SAM-dependent_MTases_sf"/>
</dbReference>
<dbReference type="SUPFAM" id="SSF50249">
    <property type="entry name" value="Nucleic acid-binding proteins"/>
    <property type="match status" value="1"/>
</dbReference>
<dbReference type="Pfam" id="PF05958">
    <property type="entry name" value="tRNA_U5-meth_tr"/>
    <property type="match status" value="1"/>
</dbReference>
<dbReference type="NCBIfam" id="TIGR00479">
    <property type="entry name" value="rumA"/>
    <property type="match status" value="1"/>
</dbReference>
<evidence type="ECO:0000256" key="6">
    <source>
        <dbReference type="ARBA" id="ARBA00022723"/>
    </source>
</evidence>
<dbReference type="SUPFAM" id="SSF53335">
    <property type="entry name" value="S-adenosyl-L-methionine-dependent methyltransferases"/>
    <property type="match status" value="1"/>
</dbReference>
<comment type="catalytic activity">
    <reaction evidence="9 11">
        <text>uridine(1939) in 23S rRNA + S-adenosyl-L-methionine = 5-methyluridine(1939) in 23S rRNA + S-adenosyl-L-homocysteine + H(+)</text>
        <dbReference type="Rhea" id="RHEA:42908"/>
        <dbReference type="Rhea" id="RHEA-COMP:10278"/>
        <dbReference type="Rhea" id="RHEA-COMP:10279"/>
        <dbReference type="ChEBI" id="CHEBI:15378"/>
        <dbReference type="ChEBI" id="CHEBI:57856"/>
        <dbReference type="ChEBI" id="CHEBI:59789"/>
        <dbReference type="ChEBI" id="CHEBI:65315"/>
        <dbReference type="ChEBI" id="CHEBI:74447"/>
        <dbReference type="EC" id="2.1.1.190"/>
    </reaction>
</comment>
<dbReference type="Proteomes" id="UP000240987">
    <property type="component" value="Unassembled WGS sequence"/>
</dbReference>
<dbReference type="Pfam" id="PF01938">
    <property type="entry name" value="TRAM"/>
    <property type="match status" value="1"/>
</dbReference>
<comment type="caution">
    <text evidence="15">The sequence shown here is derived from an EMBL/GenBank/DDBJ whole genome shotgun (WGS) entry which is preliminary data.</text>
</comment>
<evidence type="ECO:0000256" key="11">
    <source>
        <dbReference type="HAMAP-Rule" id="MF_01010"/>
    </source>
</evidence>
<dbReference type="InterPro" id="IPR001566">
    <property type="entry name" value="23S_rRNA_MeTrfase_RlmD"/>
</dbReference>
<reference evidence="15 16" key="1">
    <citation type="submission" date="2018-01" db="EMBL/GenBank/DDBJ databases">
        <title>Whole genome sequencing of Histamine producing bacteria.</title>
        <authorList>
            <person name="Butler K."/>
        </authorList>
    </citation>
    <scope>NUCLEOTIDE SEQUENCE [LARGE SCALE GENOMIC DNA]</scope>
    <source>
        <strain evidence="15 16">JCM 12947</strain>
    </source>
</reference>
<keyword evidence="5 11" id="KW-0949">S-adenosyl-L-methionine</keyword>
<keyword evidence="7 11" id="KW-0408">Iron</keyword>
<evidence type="ECO:0000256" key="13">
    <source>
        <dbReference type="PROSITE-ProRule" id="PRU10015"/>
    </source>
</evidence>
<keyword evidence="4 11" id="KW-0808">Transferase</keyword>
<evidence type="ECO:0000259" key="14">
    <source>
        <dbReference type="PROSITE" id="PS50926"/>
    </source>
</evidence>
<evidence type="ECO:0000256" key="2">
    <source>
        <dbReference type="ARBA" id="ARBA00022552"/>
    </source>
</evidence>
<comment type="similarity">
    <text evidence="11">Belongs to the class I-like SAM-binding methyltransferase superfamily. RNA M5U methyltransferase family. RlmD subfamily.</text>
</comment>
<dbReference type="Gene3D" id="3.40.50.150">
    <property type="entry name" value="Vaccinia Virus protein VP39"/>
    <property type="match status" value="1"/>
</dbReference>
<evidence type="ECO:0000256" key="7">
    <source>
        <dbReference type="ARBA" id="ARBA00023004"/>
    </source>
</evidence>
<evidence type="ECO:0000256" key="3">
    <source>
        <dbReference type="ARBA" id="ARBA00022603"/>
    </source>
</evidence>
<dbReference type="PANTHER" id="PTHR11061">
    <property type="entry name" value="RNA M5U METHYLTRANSFERASE"/>
    <property type="match status" value="1"/>
</dbReference>
<feature type="binding site" evidence="11 12">
    <location>
        <position position="287"/>
    </location>
    <ligand>
        <name>S-adenosyl-L-methionine</name>
        <dbReference type="ChEBI" id="CHEBI:59789"/>
    </ligand>
</feature>
<dbReference type="GO" id="GO:0070475">
    <property type="term" value="P:rRNA base methylation"/>
    <property type="evidence" value="ECO:0007669"/>
    <property type="project" value="TreeGrafter"/>
</dbReference>
<dbReference type="CDD" id="cd02440">
    <property type="entry name" value="AdoMet_MTases"/>
    <property type="match status" value="1"/>
</dbReference>
<evidence type="ECO:0000313" key="16">
    <source>
        <dbReference type="Proteomes" id="UP000240987"/>
    </source>
</evidence>
<dbReference type="PROSITE" id="PS01230">
    <property type="entry name" value="TRMA_1"/>
    <property type="match status" value="1"/>
</dbReference>
<dbReference type="GO" id="GO:0051539">
    <property type="term" value="F:4 iron, 4 sulfur cluster binding"/>
    <property type="evidence" value="ECO:0007669"/>
    <property type="project" value="UniProtKB-KW"/>
</dbReference>
<feature type="binding site" evidence="11">
    <location>
        <position position="88"/>
    </location>
    <ligand>
        <name>[4Fe-4S] cluster</name>
        <dbReference type="ChEBI" id="CHEBI:49883"/>
    </ligand>
</feature>
<dbReference type="RefSeq" id="WP_107244352.1">
    <property type="nucleotide sequence ID" value="NZ_PYMJ01000025.1"/>
</dbReference>
<evidence type="ECO:0000256" key="1">
    <source>
        <dbReference type="ARBA" id="ARBA00022485"/>
    </source>
</evidence>
<dbReference type="Gene3D" id="2.40.50.1070">
    <property type="match status" value="1"/>
</dbReference>
<sequence length="466" mass="52500">MARFFKPQKRKITDTKHKEIVINRLDHLGAGIGHLNNKSIFVDGLLPGEKALVQITDDKKQYARAKVIKRLIDSPARIKPHCPIYDQCGGCNLQHLSHQGQVFAKQQALSDLMVKFAGDQQVAVDKQRAGDQQRAAIEQVTPIIAAEHHYRRCARFSVLLGKDGQLQFGFRKKQSKDIVNVKQCPVLAESLNELLPPLRSLLSTLKGQRHLGHIELIEADNGRVVLIRHLKPFSDKDMTLILNFAQEQNVILFLAPTSDDIELIHGETPYYRLDDLTLHFSPKDFIQVNRDVNKKMVEQATDWLDLQPNDRVLDLFCGLGNFSLPLAKHAKAVVGVEGIDEMVHRATENAMCNKQNNATFYQANLDDDVTKLAWAREPFNKILLDPARAGAAGVMEHVVKLKPERVVYVSCNPATLARDSQVLLKKGYQLERLGMLDMFPQTGHLESMALFVKAKAVKKKRVVTKL</sequence>
<evidence type="ECO:0000256" key="12">
    <source>
        <dbReference type="PROSITE-ProRule" id="PRU01024"/>
    </source>
</evidence>
<dbReference type="InterPro" id="IPR030390">
    <property type="entry name" value="MeTrfase_TrmA_AS"/>
</dbReference>
<dbReference type="InterPro" id="IPR002792">
    <property type="entry name" value="TRAM_dom"/>
</dbReference>
<evidence type="ECO:0000256" key="10">
    <source>
        <dbReference type="ARBA" id="ARBA00059995"/>
    </source>
</evidence>
<accession>A0A2T3JAW2</accession>
<dbReference type="PANTHER" id="PTHR11061:SF49">
    <property type="entry name" value="23S RRNA (URACIL(1939)-C(5))-METHYLTRANSFERASE RLMD"/>
    <property type="match status" value="1"/>
</dbReference>
<gene>
    <name evidence="11" type="primary">rlmD</name>
    <name evidence="15" type="ORF">C9J12_20270</name>
</gene>
<dbReference type="InterPro" id="IPR010280">
    <property type="entry name" value="U5_MeTrfase_fam"/>
</dbReference>
<evidence type="ECO:0000256" key="5">
    <source>
        <dbReference type="ARBA" id="ARBA00022691"/>
    </source>
</evidence>
<feature type="active site" description="Nucleophile" evidence="11 12">
    <location>
        <position position="411"/>
    </location>
</feature>
<feature type="binding site" evidence="11">
    <location>
        <position position="82"/>
    </location>
    <ligand>
        <name>[4Fe-4S] cluster</name>
        <dbReference type="ChEBI" id="CHEBI:49883"/>
    </ligand>
</feature>
<feature type="binding site" evidence="11 12">
    <location>
        <position position="316"/>
    </location>
    <ligand>
        <name>S-adenosyl-L-methionine</name>
        <dbReference type="ChEBI" id="CHEBI:59789"/>
    </ligand>
</feature>
<evidence type="ECO:0000313" key="15">
    <source>
        <dbReference type="EMBL" id="PSU46002.1"/>
    </source>
</evidence>
<dbReference type="GO" id="GO:0005506">
    <property type="term" value="F:iron ion binding"/>
    <property type="evidence" value="ECO:0007669"/>
    <property type="project" value="UniProtKB-UniRule"/>
</dbReference>
<dbReference type="OrthoDB" id="9804590at2"/>
<dbReference type="FunFam" id="2.40.50.140:FF:000097">
    <property type="entry name" value="23S rRNA (uracil(1939)-C(5))-methyltransferase RlmD"/>
    <property type="match status" value="1"/>
</dbReference>
<keyword evidence="1 11" id="KW-0004">4Fe-4S</keyword>
<feature type="domain" description="TRAM" evidence="14">
    <location>
        <begin position="11"/>
        <end position="69"/>
    </location>
</feature>
<evidence type="ECO:0000256" key="4">
    <source>
        <dbReference type="ARBA" id="ARBA00022679"/>
    </source>
</evidence>
<feature type="binding site" evidence="11">
    <location>
        <position position="321"/>
    </location>
    <ligand>
        <name>S-adenosyl-L-methionine</name>
        <dbReference type="ChEBI" id="CHEBI:59789"/>
    </ligand>
</feature>
<dbReference type="InterPro" id="IPR030391">
    <property type="entry name" value="MeTrfase_TrmA_CS"/>
</dbReference>
<dbReference type="InterPro" id="IPR012340">
    <property type="entry name" value="NA-bd_OB-fold"/>
</dbReference>
<feature type="active site" evidence="13">
    <location>
        <position position="411"/>
    </location>
</feature>
<evidence type="ECO:0000256" key="8">
    <source>
        <dbReference type="ARBA" id="ARBA00023014"/>
    </source>
</evidence>
<dbReference type="EMBL" id="PYMJ01000025">
    <property type="protein sequence ID" value="PSU46002.1"/>
    <property type="molecule type" value="Genomic_DNA"/>
</dbReference>
<organism evidence="15 16">
    <name type="scientific">Photobacterium frigidiphilum</name>
    <dbReference type="NCBI Taxonomy" id="264736"/>
    <lineage>
        <taxon>Bacteria</taxon>
        <taxon>Pseudomonadati</taxon>
        <taxon>Pseudomonadota</taxon>
        <taxon>Gammaproteobacteria</taxon>
        <taxon>Vibrionales</taxon>
        <taxon>Vibrionaceae</taxon>
        <taxon>Photobacterium</taxon>
    </lineage>
</organism>
<dbReference type="HAMAP" id="MF_01010">
    <property type="entry name" value="23SrRNA_methyltr_RlmD"/>
    <property type="match status" value="1"/>
</dbReference>
<dbReference type="PROSITE" id="PS50926">
    <property type="entry name" value="TRAM"/>
    <property type="match status" value="1"/>
</dbReference>
<dbReference type="PROSITE" id="PS01231">
    <property type="entry name" value="TRMA_2"/>
    <property type="match status" value="1"/>
</dbReference>
<dbReference type="NCBIfam" id="NF009639">
    <property type="entry name" value="PRK13168.1"/>
    <property type="match status" value="1"/>
</dbReference>
<dbReference type="Gene3D" id="2.40.50.140">
    <property type="entry name" value="Nucleic acid-binding proteins"/>
    <property type="match status" value="1"/>
</dbReference>
<dbReference type="GO" id="GO:0070041">
    <property type="term" value="F:rRNA (uridine-C5-)-methyltransferase activity"/>
    <property type="evidence" value="ECO:0007669"/>
    <property type="project" value="UniProtKB-UniRule"/>
</dbReference>
<name>A0A2T3JAW2_9GAMM</name>
<dbReference type="PROSITE" id="PS51687">
    <property type="entry name" value="SAM_MT_RNA_M5U"/>
    <property type="match status" value="1"/>
</dbReference>
<dbReference type="AlphaFoldDB" id="A0A2T3JAW2"/>
<keyword evidence="2 11" id="KW-0698">rRNA processing</keyword>
<evidence type="ECO:0000256" key="9">
    <source>
        <dbReference type="ARBA" id="ARBA00052756"/>
    </source>
</evidence>
<feature type="binding site" evidence="11 12">
    <location>
        <position position="385"/>
    </location>
    <ligand>
        <name>S-adenosyl-L-methionine</name>
        <dbReference type="ChEBI" id="CHEBI:59789"/>
    </ligand>
</feature>
<dbReference type="EC" id="2.1.1.190" evidence="11"/>
<keyword evidence="3 11" id="KW-0489">Methyltransferase</keyword>